<comment type="caution">
    <text evidence="1">The sequence shown here is derived from an EMBL/GenBank/DDBJ whole genome shotgun (WGS) entry which is preliminary data.</text>
</comment>
<proteinExistence type="predicted"/>
<accession>A0A6V8K1J8</accession>
<name>A0A6V8K1J8_9ACTN</name>
<keyword evidence="2" id="KW-1185">Reference proteome</keyword>
<gene>
    <name evidence="1" type="ORF">Phou_002190</name>
</gene>
<sequence length="163" mass="18521">MADTDTPPDVPDERPAWLDRLDALLGEWDTEAVFDAGFLGPDSAEMRAAGRTSFEWLDGRRFLIQRIGNEHPAFPRAVAVIGAGPERDTFTQRYYDSRGVERLYQMSFDGREWKLWREAPGFSQRYSGLLSPDGGTITGAWEASADGREWRHDFRLTHTRPAT</sequence>
<dbReference type="EMBL" id="BLPF01000001">
    <property type="protein sequence ID" value="GFJ76039.1"/>
    <property type="molecule type" value="Genomic_DNA"/>
</dbReference>
<evidence type="ECO:0008006" key="3">
    <source>
        <dbReference type="Google" id="ProtNLM"/>
    </source>
</evidence>
<protein>
    <recommendedName>
        <fullName evidence="3">DUF1579 domain-containing protein</fullName>
    </recommendedName>
</protein>
<dbReference type="RefSeq" id="WP_173052717.1">
    <property type="nucleotide sequence ID" value="NZ_BAABGO010000056.1"/>
</dbReference>
<reference evidence="1 2" key="2">
    <citation type="submission" date="2020-03" db="EMBL/GenBank/DDBJ databases">
        <authorList>
            <person name="Ichikawa N."/>
            <person name="Kimura A."/>
            <person name="Kitahashi Y."/>
            <person name="Uohara A."/>
        </authorList>
    </citation>
    <scope>NUCLEOTIDE SEQUENCE [LARGE SCALE GENOMIC DNA]</scope>
    <source>
        <strain evidence="1 2">NBRC 108639</strain>
    </source>
</reference>
<evidence type="ECO:0000313" key="1">
    <source>
        <dbReference type="EMBL" id="GFJ76039.1"/>
    </source>
</evidence>
<dbReference type="AlphaFoldDB" id="A0A6V8K1J8"/>
<organism evidence="1 2">
    <name type="scientific">Phytohabitans houttuyneae</name>
    <dbReference type="NCBI Taxonomy" id="1076126"/>
    <lineage>
        <taxon>Bacteria</taxon>
        <taxon>Bacillati</taxon>
        <taxon>Actinomycetota</taxon>
        <taxon>Actinomycetes</taxon>
        <taxon>Micromonosporales</taxon>
        <taxon>Micromonosporaceae</taxon>
    </lineage>
</organism>
<reference evidence="1 2" key="1">
    <citation type="submission" date="2020-03" db="EMBL/GenBank/DDBJ databases">
        <title>Whole genome shotgun sequence of Phytohabitans houttuyneae NBRC 108639.</title>
        <authorList>
            <person name="Komaki H."/>
            <person name="Tamura T."/>
        </authorList>
    </citation>
    <scope>NUCLEOTIDE SEQUENCE [LARGE SCALE GENOMIC DNA]</scope>
    <source>
        <strain evidence="1 2">NBRC 108639</strain>
    </source>
</reference>
<dbReference type="Proteomes" id="UP000482800">
    <property type="component" value="Unassembled WGS sequence"/>
</dbReference>
<evidence type="ECO:0000313" key="2">
    <source>
        <dbReference type="Proteomes" id="UP000482800"/>
    </source>
</evidence>